<dbReference type="PANTHER" id="PTHR12526:SF627">
    <property type="entry name" value="D-RHAMNOSYLTRANSFERASE WBPZ"/>
    <property type="match status" value="1"/>
</dbReference>
<reference evidence="3" key="1">
    <citation type="submission" date="2017-01" db="EMBL/GenBank/DDBJ databases">
        <authorList>
            <person name="Varghese N."/>
            <person name="Submissions S."/>
        </authorList>
    </citation>
    <scope>NUCLEOTIDE SEQUENCE [LARGE SCALE GENOMIC DNA]</scope>
    <source>
        <strain evidence="3">3bp</strain>
    </source>
</reference>
<name>A0A1N6RBF6_9MICO</name>
<dbReference type="GO" id="GO:0016740">
    <property type="term" value="F:transferase activity"/>
    <property type="evidence" value="ECO:0007669"/>
    <property type="project" value="UniProtKB-KW"/>
</dbReference>
<proteinExistence type="predicted"/>
<dbReference type="Pfam" id="PF13524">
    <property type="entry name" value="Glyco_trans_1_2"/>
    <property type="match status" value="1"/>
</dbReference>
<evidence type="ECO:0000313" key="2">
    <source>
        <dbReference type="EMBL" id="SIQ26163.1"/>
    </source>
</evidence>
<dbReference type="RefSeq" id="WP_061267403.1">
    <property type="nucleotide sequence ID" value="NZ_FTMI01000003.1"/>
</dbReference>
<protein>
    <submittedName>
        <fullName evidence="2">Glycosyl transferases group 1</fullName>
    </submittedName>
</protein>
<dbReference type="Proteomes" id="UP000186235">
    <property type="component" value="Unassembled WGS sequence"/>
</dbReference>
<organism evidence="2 3">
    <name type="scientific">Cellulosimicrobium aquatile</name>
    <dbReference type="NCBI Taxonomy" id="1612203"/>
    <lineage>
        <taxon>Bacteria</taxon>
        <taxon>Bacillati</taxon>
        <taxon>Actinomycetota</taxon>
        <taxon>Actinomycetes</taxon>
        <taxon>Micrococcales</taxon>
        <taxon>Promicromonosporaceae</taxon>
        <taxon>Cellulosimicrobium</taxon>
    </lineage>
</organism>
<evidence type="ECO:0000259" key="1">
    <source>
        <dbReference type="Pfam" id="PF13524"/>
    </source>
</evidence>
<feature type="domain" description="Spore protein YkvP/CgeB glycosyl transferase-like" evidence="1">
    <location>
        <begin position="229"/>
        <end position="332"/>
    </location>
</feature>
<dbReference type="EMBL" id="FTMI01000003">
    <property type="protein sequence ID" value="SIQ26163.1"/>
    <property type="molecule type" value="Genomic_DNA"/>
</dbReference>
<dbReference type="SUPFAM" id="SSF53756">
    <property type="entry name" value="UDP-Glycosyltransferase/glycogen phosphorylase"/>
    <property type="match status" value="1"/>
</dbReference>
<dbReference type="PANTHER" id="PTHR12526">
    <property type="entry name" value="GLYCOSYLTRANSFERASE"/>
    <property type="match status" value="1"/>
</dbReference>
<keyword evidence="2" id="KW-0808">Transferase</keyword>
<dbReference type="GeneID" id="95683560"/>
<dbReference type="InterPro" id="IPR055259">
    <property type="entry name" value="YkvP/CgeB_Glyco_trans-like"/>
</dbReference>
<accession>A0A1N6RBF6</accession>
<keyword evidence="3" id="KW-1185">Reference proteome</keyword>
<evidence type="ECO:0000313" key="3">
    <source>
        <dbReference type="Proteomes" id="UP000186235"/>
    </source>
</evidence>
<gene>
    <name evidence="2" type="ORF">SAMN05518682_1817</name>
</gene>
<sequence>MRILVWHVHGSWATSFVAGGHEYLVPVVPDRGPDGRGRARTWDWPPGAREVAPDELADLAADRAIDVVVLQRPEEVELLRRWTGLVPGRDVPAVYVEHNAPTGHAAATRHPLADLDVVEEGLVPIVHVTAFNALMWDTGDARTLVVDHGIPDPGPLYTGERASVGVVVNEPVRRWRVAGTDVLVGLGRHVPLDVYGMGVGKLAEHLAAPGAAPHDPPHDLPHDLPHGLHDDVPQAAMHARLATSRAYLHPYRWTSLGLSLLEAMALGMPVLALPTTEAPVAVPPAAGLLSARPDELAATARRWLADPDDAREHGRAARAHVLEHYSHAAFLRRWDTVLTEVTS</sequence>
<dbReference type="AlphaFoldDB" id="A0A1N6RBF6"/>
<dbReference type="Gene3D" id="3.40.50.2000">
    <property type="entry name" value="Glycogen Phosphorylase B"/>
    <property type="match status" value="1"/>
</dbReference>